<feature type="non-terminal residue" evidence="1">
    <location>
        <position position="73"/>
    </location>
</feature>
<proteinExistence type="predicted"/>
<organism evidence="1 2">
    <name type="scientific">Xenopus laevis</name>
    <name type="common">African clawed frog</name>
    <dbReference type="NCBI Taxonomy" id="8355"/>
    <lineage>
        <taxon>Eukaryota</taxon>
        <taxon>Metazoa</taxon>
        <taxon>Chordata</taxon>
        <taxon>Craniata</taxon>
        <taxon>Vertebrata</taxon>
        <taxon>Euteleostomi</taxon>
        <taxon>Amphibia</taxon>
        <taxon>Batrachia</taxon>
        <taxon>Anura</taxon>
        <taxon>Pipoidea</taxon>
        <taxon>Pipidae</taxon>
        <taxon>Xenopodinae</taxon>
        <taxon>Xenopus</taxon>
        <taxon>Xenopus</taxon>
    </lineage>
</organism>
<evidence type="ECO:0000313" key="2">
    <source>
        <dbReference type="Proteomes" id="UP000694892"/>
    </source>
</evidence>
<reference evidence="2" key="1">
    <citation type="journal article" date="2016" name="Nature">
        <title>Genome evolution in the allotetraploid frog Xenopus laevis.</title>
        <authorList>
            <person name="Session A.M."/>
            <person name="Uno Y."/>
            <person name="Kwon T."/>
            <person name="Chapman J.A."/>
            <person name="Toyoda A."/>
            <person name="Takahashi S."/>
            <person name="Fukui A."/>
            <person name="Hikosaka A."/>
            <person name="Suzuki A."/>
            <person name="Kondo M."/>
            <person name="van Heeringen S.J."/>
            <person name="Quigley I."/>
            <person name="Heinz S."/>
            <person name="Ogino H."/>
            <person name="Ochi H."/>
            <person name="Hellsten U."/>
            <person name="Lyons J.B."/>
            <person name="Simakov O."/>
            <person name="Putnam N."/>
            <person name="Stites J."/>
            <person name="Kuroki Y."/>
            <person name="Tanaka T."/>
            <person name="Michiue T."/>
            <person name="Watanabe M."/>
            <person name="Bogdanovic O."/>
            <person name="Lister R."/>
            <person name="Georgiou G."/>
            <person name="Paranjpe S.S."/>
            <person name="van Kruijsbergen I."/>
            <person name="Shu S."/>
            <person name="Carlson J."/>
            <person name="Kinoshita T."/>
            <person name="Ohta Y."/>
            <person name="Mawaribuchi S."/>
            <person name="Jenkins J."/>
            <person name="Grimwood J."/>
            <person name="Schmutz J."/>
            <person name="Mitros T."/>
            <person name="Mozaffari S.V."/>
            <person name="Suzuki Y."/>
            <person name="Haramoto Y."/>
            <person name="Yamamoto T.S."/>
            <person name="Takagi C."/>
            <person name="Heald R."/>
            <person name="Miller K."/>
            <person name="Haudenschild C."/>
            <person name="Kitzman J."/>
            <person name="Nakayama T."/>
            <person name="Izutsu Y."/>
            <person name="Robert J."/>
            <person name="Fortriede J."/>
            <person name="Burns K."/>
            <person name="Lotay V."/>
            <person name="Karimi K."/>
            <person name="Yasuoka Y."/>
            <person name="Dichmann D.S."/>
            <person name="Flajnik M.F."/>
            <person name="Houston D.W."/>
            <person name="Shendure J."/>
            <person name="DuPasquier L."/>
            <person name="Vize P.D."/>
            <person name="Zorn A.M."/>
            <person name="Ito M."/>
            <person name="Marcotte E.M."/>
            <person name="Wallingford J.B."/>
            <person name="Ito Y."/>
            <person name="Asashima M."/>
            <person name="Ueno N."/>
            <person name="Matsuda Y."/>
            <person name="Veenstra G.J."/>
            <person name="Fujiyama A."/>
            <person name="Harland R.M."/>
            <person name="Taira M."/>
            <person name="Rokhsar D.S."/>
        </authorList>
    </citation>
    <scope>NUCLEOTIDE SEQUENCE [LARGE SCALE GENOMIC DNA]</scope>
    <source>
        <strain evidence="2">J</strain>
    </source>
</reference>
<evidence type="ECO:0000313" key="1">
    <source>
        <dbReference type="EMBL" id="OCT85915.1"/>
    </source>
</evidence>
<dbReference type="AlphaFoldDB" id="A0A974D771"/>
<dbReference type="EMBL" id="CM004472">
    <property type="protein sequence ID" value="OCT85915.1"/>
    <property type="molecule type" value="Genomic_DNA"/>
</dbReference>
<dbReference type="Proteomes" id="UP000694892">
    <property type="component" value="Chromosome 4L"/>
</dbReference>
<accession>A0A974D771</accession>
<gene>
    <name evidence="1" type="ORF">XELAEV_18024084mg</name>
</gene>
<sequence length="73" mass="8419">MIFYKTVFCILLLCPFILYLPSYLSIFTITAFPVQMYFSRRYPASSQLITCVTADTLYEENVIQCLALMGSIK</sequence>
<name>A0A974D771_XENLA</name>
<protein>
    <submittedName>
        <fullName evidence="1">Uncharacterized protein</fullName>
    </submittedName>
</protein>